<gene>
    <name evidence="3" type="ORF">GBM96_11560</name>
</gene>
<reference evidence="3 4" key="1">
    <citation type="submission" date="2019-10" db="EMBL/GenBank/DDBJ databases">
        <title>Genome diversity of Sutterella seckii.</title>
        <authorList>
            <person name="Chaplin A.V."/>
            <person name="Sokolova S.R."/>
            <person name="Mosin K.A."/>
            <person name="Ivanova E.L."/>
            <person name="Kochetkova T.O."/>
            <person name="Goltsov A.Y."/>
            <person name="Trofimov D.Y."/>
            <person name="Efimov B.A."/>
        </authorList>
    </citation>
    <scope>NUCLEOTIDE SEQUENCE [LARGE SCALE GENOMIC DNA]</scope>
    <source>
        <strain evidence="3 4">ASD3426</strain>
    </source>
</reference>
<keyword evidence="4" id="KW-1185">Reference proteome</keyword>
<dbReference type="PANTHER" id="PTHR34614">
    <property type="match status" value="1"/>
</dbReference>
<dbReference type="InterPro" id="IPR002559">
    <property type="entry name" value="Transposase_11"/>
</dbReference>
<dbReference type="SUPFAM" id="SSF53098">
    <property type="entry name" value="Ribonuclease H-like"/>
    <property type="match status" value="1"/>
</dbReference>
<dbReference type="RefSeq" id="WP_152157188.1">
    <property type="nucleotide sequence ID" value="NZ_WEHW01000099.1"/>
</dbReference>
<dbReference type="PANTHER" id="PTHR34614:SF2">
    <property type="entry name" value="TRANSPOSASE IS4-LIKE DOMAIN-CONTAINING PROTEIN"/>
    <property type="match status" value="1"/>
</dbReference>
<dbReference type="Proteomes" id="UP000469462">
    <property type="component" value="Unassembled WGS sequence"/>
</dbReference>
<accession>A0AAI9WM16</accession>
<dbReference type="InterPro" id="IPR012337">
    <property type="entry name" value="RNaseH-like_sf"/>
</dbReference>
<feature type="transmembrane region" description="Helical" evidence="1">
    <location>
        <begin position="159"/>
        <end position="180"/>
    </location>
</feature>
<protein>
    <recommendedName>
        <fullName evidence="2">Transposase IS4-like domain-containing protein</fullName>
    </recommendedName>
</protein>
<dbReference type="AlphaFoldDB" id="A0AAI9WM16"/>
<dbReference type="GO" id="GO:0006313">
    <property type="term" value="P:DNA transposition"/>
    <property type="evidence" value="ECO:0007669"/>
    <property type="project" value="InterPro"/>
</dbReference>
<evidence type="ECO:0000259" key="2">
    <source>
        <dbReference type="Pfam" id="PF01609"/>
    </source>
</evidence>
<dbReference type="EMBL" id="WEHW01000099">
    <property type="protein sequence ID" value="KAB7649321.1"/>
    <property type="molecule type" value="Genomic_DNA"/>
</dbReference>
<proteinExistence type="predicted"/>
<organism evidence="3 4">
    <name type="scientific">Sutterella seckii</name>
    <dbReference type="NCBI Taxonomy" id="1944635"/>
    <lineage>
        <taxon>Bacteria</taxon>
        <taxon>Pseudomonadati</taxon>
        <taxon>Pseudomonadota</taxon>
        <taxon>Betaproteobacteria</taxon>
        <taxon>Burkholderiales</taxon>
        <taxon>Sutterellaceae</taxon>
        <taxon>Sutterella</taxon>
    </lineage>
</organism>
<evidence type="ECO:0000313" key="3">
    <source>
        <dbReference type="EMBL" id="KAB7649321.1"/>
    </source>
</evidence>
<evidence type="ECO:0000313" key="4">
    <source>
        <dbReference type="Proteomes" id="UP000469462"/>
    </source>
</evidence>
<keyword evidence="1" id="KW-1133">Transmembrane helix</keyword>
<comment type="caution">
    <text evidence="3">The sequence shown here is derived from an EMBL/GenBank/DDBJ whole genome shotgun (WGS) entry which is preliminary data.</text>
</comment>
<name>A0AAI9WM16_9BURK</name>
<sequence length="640" mass="73132">MKSGNKKQLTGFSVQKDGETEKWHVFLRTNRRSGYQYVVAETNHWDKEKKQARVTGRQMVGRIQPTNEITVSPRFRKRFPQFTQPELFFWEGQLLSRSEYLSANPNAQQEWDELEAQQQKDAEEAAAKAQLLASGEELEPDPLEEMRQARRYLRIGKPWAAWMTLLNCGMLDALVGIFGADDGLLLAQLAVYVFDQGPAMDRFEDWAAATGLPRLQPVSGQRISELLSRIDQSKIDAFFKTRYDAARERFFARQRAQTSSGEDAGEPQQPFLVAFDSTGISTYSTTIDQAEYGHAKQNPELKQVNLMLLCDEETGEAIFAYSYWGSINDSKAFVPILKHMISAGFDLSFVTFVTDRGFRNPFATQFLLDHHIGFVQGIPIVEDSVKKLFRQHRDLLTQNGYMNGDTGFVEMALSPSEAEAWTENLPGVKPIQRKVFIYLYYNPLTNSFAARRLAKDVEDALKVLNSGRKLDPRLAQRTANCIGEKESDKGHKVYYRKAQVMTRKTEFEGCLAIRTDRYLSAAQVFTIYSDRNNIERTFRELKVEEDARRLMATQTAFEGKLFVYELAQSIYRQVAMQARKKQAVLPGNSLNKLLAAIEPVVAVRVGNSREWRVDLLTRRQTQVYEQIGVTPPAGKHYFWC</sequence>
<keyword evidence="1" id="KW-0472">Membrane</keyword>
<dbReference type="GO" id="GO:0003677">
    <property type="term" value="F:DNA binding"/>
    <property type="evidence" value="ECO:0007669"/>
    <property type="project" value="InterPro"/>
</dbReference>
<evidence type="ECO:0000256" key="1">
    <source>
        <dbReference type="SAM" id="Phobius"/>
    </source>
</evidence>
<keyword evidence="1" id="KW-0812">Transmembrane</keyword>
<feature type="domain" description="Transposase IS4-like" evidence="2">
    <location>
        <begin position="272"/>
        <end position="542"/>
    </location>
</feature>
<dbReference type="GO" id="GO:0004803">
    <property type="term" value="F:transposase activity"/>
    <property type="evidence" value="ECO:0007669"/>
    <property type="project" value="InterPro"/>
</dbReference>
<dbReference type="Pfam" id="PF01609">
    <property type="entry name" value="DDE_Tnp_1"/>
    <property type="match status" value="1"/>
</dbReference>